<keyword evidence="5" id="KW-0547">Nucleotide-binding</keyword>
<evidence type="ECO:0000256" key="1">
    <source>
        <dbReference type="ARBA" id="ARBA00004141"/>
    </source>
</evidence>
<evidence type="ECO:0000256" key="6">
    <source>
        <dbReference type="ARBA" id="ARBA00022840"/>
    </source>
</evidence>
<evidence type="ECO:0000259" key="9">
    <source>
        <dbReference type="PROSITE" id="PS50893"/>
    </source>
</evidence>
<dbReference type="PANTHER" id="PTHR19229:SF209">
    <property type="entry name" value="ATP-BINDING CASSETTE SUB-FAMILY A MEMBER 5 ISOFORM X1"/>
    <property type="match status" value="1"/>
</dbReference>
<gene>
    <name evidence="10" type="ORF">PoB_005794800</name>
</gene>
<keyword evidence="4" id="KW-0812">Transmembrane</keyword>
<protein>
    <submittedName>
        <fullName evidence="10">ATP-binding cassette sub-family a member 5</fullName>
    </submittedName>
</protein>
<sequence>MYWLLRVLDIRATGGNPKEAFPCLAKQQDLDKERSSTINTDVIEGEDEDVAAERSRVEKFTSNDTVNYSRENGVSGTESKVVAFTKQLRKIFTKRVGESGPCKKRKPELEKTKVAVRNLSIGVDRGEVLGLLGPNGAGKSTALNMMIAETAPTRGKVVVSGHNVRANTLSVLEMLGYCPQHDALWETITLEEHVRCFAAVKGVHPSQLEDVIDFYINNLKIGQHRKKITKKLSGGTKRKLSYMMSMLGSPQLVLMDEPSTGMDPQSKRFLWDTINASFRDTPRGAILTTHYMEEADALCDRVGIMVNGVLQCVGSTQHLKNKFGSGYILEVKLSLRVAANVEDLMDKLEEHLKSLFPDMKTVERFMERAQYSIPNENVTSLGKTFSSLERCKTTHNLEEYSFSQSSLEQ</sequence>
<reference evidence="10 11" key="1">
    <citation type="journal article" date="2021" name="Elife">
        <title>Chloroplast acquisition without the gene transfer in kleptoplastic sea slugs, Plakobranchus ocellatus.</title>
        <authorList>
            <person name="Maeda T."/>
            <person name="Takahashi S."/>
            <person name="Yoshida T."/>
            <person name="Shimamura S."/>
            <person name="Takaki Y."/>
            <person name="Nagai Y."/>
            <person name="Toyoda A."/>
            <person name="Suzuki Y."/>
            <person name="Arimoto A."/>
            <person name="Ishii H."/>
            <person name="Satoh N."/>
            <person name="Nishiyama T."/>
            <person name="Hasebe M."/>
            <person name="Maruyama T."/>
            <person name="Minagawa J."/>
            <person name="Obokata J."/>
            <person name="Shigenobu S."/>
        </authorList>
    </citation>
    <scope>NUCLEOTIDE SEQUENCE [LARGE SCALE GENOMIC DNA]</scope>
</reference>
<evidence type="ECO:0000256" key="3">
    <source>
        <dbReference type="ARBA" id="ARBA00022448"/>
    </source>
</evidence>
<dbReference type="InterPro" id="IPR003593">
    <property type="entry name" value="AAA+_ATPase"/>
</dbReference>
<dbReference type="EMBL" id="BLXT01006392">
    <property type="protein sequence ID" value="GFO31443.1"/>
    <property type="molecule type" value="Genomic_DNA"/>
</dbReference>
<accession>A0AAV4CIN2</accession>
<dbReference type="CDD" id="cd03263">
    <property type="entry name" value="ABC_subfamily_A"/>
    <property type="match status" value="1"/>
</dbReference>
<evidence type="ECO:0000256" key="7">
    <source>
        <dbReference type="ARBA" id="ARBA00022989"/>
    </source>
</evidence>
<evidence type="ECO:0000256" key="2">
    <source>
        <dbReference type="ARBA" id="ARBA00008869"/>
    </source>
</evidence>
<dbReference type="InterPro" id="IPR056264">
    <property type="entry name" value="R2_ABCA1-4-like"/>
</dbReference>
<comment type="caution">
    <text evidence="10">The sequence shown here is derived from an EMBL/GenBank/DDBJ whole genome shotgun (WGS) entry which is preliminary data.</text>
</comment>
<dbReference type="InterPro" id="IPR027417">
    <property type="entry name" value="P-loop_NTPase"/>
</dbReference>
<dbReference type="InterPro" id="IPR026082">
    <property type="entry name" value="ABCA"/>
</dbReference>
<dbReference type="SUPFAM" id="SSF52540">
    <property type="entry name" value="P-loop containing nucleoside triphosphate hydrolases"/>
    <property type="match status" value="1"/>
</dbReference>
<dbReference type="InterPro" id="IPR003439">
    <property type="entry name" value="ABC_transporter-like_ATP-bd"/>
</dbReference>
<name>A0AAV4CIN2_9GAST</name>
<dbReference type="FunFam" id="3.40.50.300:FF:000335">
    <property type="entry name" value="ATP binding cassette subfamily A member 5"/>
    <property type="match status" value="1"/>
</dbReference>
<dbReference type="Gene3D" id="3.40.50.300">
    <property type="entry name" value="P-loop containing nucleotide triphosphate hydrolases"/>
    <property type="match status" value="1"/>
</dbReference>
<dbReference type="Pfam" id="PF23321">
    <property type="entry name" value="R1_ABCA1"/>
    <property type="match status" value="1"/>
</dbReference>
<keyword evidence="8" id="KW-0472">Membrane</keyword>
<dbReference type="PANTHER" id="PTHR19229">
    <property type="entry name" value="ATP-BINDING CASSETTE TRANSPORTER SUBFAMILY A ABCA"/>
    <property type="match status" value="1"/>
</dbReference>
<feature type="non-terminal residue" evidence="10">
    <location>
        <position position="409"/>
    </location>
</feature>
<dbReference type="Proteomes" id="UP000735302">
    <property type="component" value="Unassembled WGS sequence"/>
</dbReference>
<comment type="subcellular location">
    <subcellularLocation>
        <location evidence="1">Membrane</location>
        <topology evidence="1">Multi-pass membrane protein</topology>
    </subcellularLocation>
</comment>
<evidence type="ECO:0000313" key="11">
    <source>
        <dbReference type="Proteomes" id="UP000735302"/>
    </source>
</evidence>
<keyword evidence="3" id="KW-0813">Transport</keyword>
<evidence type="ECO:0000256" key="4">
    <source>
        <dbReference type="ARBA" id="ARBA00022692"/>
    </source>
</evidence>
<dbReference type="GO" id="GO:0140359">
    <property type="term" value="F:ABC-type transporter activity"/>
    <property type="evidence" value="ECO:0007669"/>
    <property type="project" value="InterPro"/>
</dbReference>
<dbReference type="AlphaFoldDB" id="A0AAV4CIN2"/>
<organism evidence="10 11">
    <name type="scientific">Plakobranchus ocellatus</name>
    <dbReference type="NCBI Taxonomy" id="259542"/>
    <lineage>
        <taxon>Eukaryota</taxon>
        <taxon>Metazoa</taxon>
        <taxon>Spiralia</taxon>
        <taxon>Lophotrochozoa</taxon>
        <taxon>Mollusca</taxon>
        <taxon>Gastropoda</taxon>
        <taxon>Heterobranchia</taxon>
        <taxon>Euthyneura</taxon>
        <taxon>Panpulmonata</taxon>
        <taxon>Sacoglossa</taxon>
        <taxon>Placobranchoidea</taxon>
        <taxon>Plakobranchidae</taxon>
        <taxon>Plakobranchus</taxon>
    </lineage>
</organism>
<keyword evidence="11" id="KW-1185">Reference proteome</keyword>
<keyword evidence="7" id="KW-1133">Transmembrane helix</keyword>
<keyword evidence="6 10" id="KW-0067">ATP-binding</keyword>
<evidence type="ECO:0000256" key="8">
    <source>
        <dbReference type="ARBA" id="ARBA00023136"/>
    </source>
</evidence>
<dbReference type="GO" id="GO:0005319">
    <property type="term" value="F:lipid transporter activity"/>
    <property type="evidence" value="ECO:0007669"/>
    <property type="project" value="TreeGrafter"/>
</dbReference>
<evidence type="ECO:0000313" key="10">
    <source>
        <dbReference type="EMBL" id="GFO31443.1"/>
    </source>
</evidence>
<proteinExistence type="inferred from homology"/>
<dbReference type="GO" id="GO:0005524">
    <property type="term" value="F:ATP binding"/>
    <property type="evidence" value="ECO:0007669"/>
    <property type="project" value="UniProtKB-KW"/>
</dbReference>
<dbReference type="SMART" id="SM00382">
    <property type="entry name" value="AAA"/>
    <property type="match status" value="1"/>
</dbReference>
<dbReference type="PROSITE" id="PS50893">
    <property type="entry name" value="ABC_TRANSPORTER_2"/>
    <property type="match status" value="1"/>
</dbReference>
<comment type="similarity">
    <text evidence="2">Belongs to the ABC transporter superfamily. ABCA family.</text>
</comment>
<dbReference type="Pfam" id="PF00005">
    <property type="entry name" value="ABC_tran"/>
    <property type="match status" value="1"/>
</dbReference>
<feature type="domain" description="ABC transporter" evidence="9">
    <location>
        <begin position="91"/>
        <end position="332"/>
    </location>
</feature>
<dbReference type="GO" id="GO:0016020">
    <property type="term" value="C:membrane"/>
    <property type="evidence" value="ECO:0007669"/>
    <property type="project" value="UniProtKB-SubCell"/>
</dbReference>
<dbReference type="GO" id="GO:0016887">
    <property type="term" value="F:ATP hydrolysis activity"/>
    <property type="evidence" value="ECO:0007669"/>
    <property type="project" value="InterPro"/>
</dbReference>
<evidence type="ECO:0000256" key="5">
    <source>
        <dbReference type="ARBA" id="ARBA00022741"/>
    </source>
</evidence>